<reference evidence="1" key="1">
    <citation type="submission" date="2021-06" db="EMBL/GenBank/DDBJ databases">
        <authorList>
            <person name="Kallberg Y."/>
            <person name="Tangrot J."/>
            <person name="Rosling A."/>
        </authorList>
    </citation>
    <scope>NUCLEOTIDE SEQUENCE</scope>
    <source>
        <strain evidence="1">BR232B</strain>
    </source>
</reference>
<protein>
    <submittedName>
        <fullName evidence="1">6529_t:CDS:1</fullName>
    </submittedName>
</protein>
<evidence type="ECO:0000313" key="1">
    <source>
        <dbReference type="EMBL" id="CAG8619127.1"/>
    </source>
</evidence>
<dbReference type="Proteomes" id="UP000789739">
    <property type="component" value="Unassembled WGS sequence"/>
</dbReference>
<comment type="caution">
    <text evidence="1">The sequence shown here is derived from an EMBL/GenBank/DDBJ whole genome shotgun (WGS) entry which is preliminary data.</text>
</comment>
<accession>A0A9N9CYX6</accession>
<proteinExistence type="predicted"/>
<dbReference type="EMBL" id="CAJVPI010001575">
    <property type="protein sequence ID" value="CAG8619127.1"/>
    <property type="molecule type" value="Genomic_DNA"/>
</dbReference>
<gene>
    <name evidence="1" type="ORF">PBRASI_LOCUS8602</name>
</gene>
<name>A0A9N9CYX6_9GLOM</name>
<organism evidence="1 2">
    <name type="scientific">Paraglomus brasilianum</name>
    <dbReference type="NCBI Taxonomy" id="144538"/>
    <lineage>
        <taxon>Eukaryota</taxon>
        <taxon>Fungi</taxon>
        <taxon>Fungi incertae sedis</taxon>
        <taxon>Mucoromycota</taxon>
        <taxon>Glomeromycotina</taxon>
        <taxon>Glomeromycetes</taxon>
        <taxon>Paraglomerales</taxon>
        <taxon>Paraglomeraceae</taxon>
        <taxon>Paraglomus</taxon>
    </lineage>
</organism>
<evidence type="ECO:0000313" key="2">
    <source>
        <dbReference type="Proteomes" id="UP000789739"/>
    </source>
</evidence>
<feature type="non-terminal residue" evidence="1">
    <location>
        <position position="1"/>
    </location>
</feature>
<dbReference type="AlphaFoldDB" id="A0A9N9CYX6"/>
<sequence>TYPSPTVHTPPKLPSLVMAAVIDDPVLLSGSATTAKISYRKRQLVQWPENIRVCDVEAFQFDRIRKRRGKYGRLIPLALKKVSTNIVG</sequence>
<keyword evidence="2" id="KW-1185">Reference proteome</keyword>